<evidence type="ECO:0000313" key="1">
    <source>
        <dbReference type="EMBL" id="OJZ81248.1"/>
    </source>
</evidence>
<accession>A0A1M3T3D7</accession>
<dbReference type="EMBL" id="KV878251">
    <property type="protein sequence ID" value="OJZ81248.1"/>
    <property type="molecule type" value="Genomic_DNA"/>
</dbReference>
<dbReference type="Proteomes" id="UP000184063">
    <property type="component" value="Unassembled WGS sequence"/>
</dbReference>
<sequence>MGWAVLTAHVRESVIPTVCCHSRKLSTLVLDLPLRSSSMMHLILGLFFWLLLDYFPHGRDFTVFSLASVSSLHSPPPSTAGLLEMGCVQLPVTSPGSPRSGV</sequence>
<name>A0A1M3T3D7_ASPLC</name>
<organism evidence="1 2">
    <name type="scientific">Aspergillus luchuensis (strain CBS 106.47)</name>
    <dbReference type="NCBI Taxonomy" id="1137211"/>
    <lineage>
        <taxon>Eukaryota</taxon>
        <taxon>Fungi</taxon>
        <taxon>Dikarya</taxon>
        <taxon>Ascomycota</taxon>
        <taxon>Pezizomycotina</taxon>
        <taxon>Eurotiomycetes</taxon>
        <taxon>Eurotiomycetidae</taxon>
        <taxon>Eurotiales</taxon>
        <taxon>Aspergillaceae</taxon>
        <taxon>Aspergillus</taxon>
        <taxon>Aspergillus subgen. Circumdati</taxon>
    </lineage>
</organism>
<gene>
    <name evidence="1" type="ORF">ASPFODRAFT_52299</name>
</gene>
<evidence type="ECO:0000313" key="2">
    <source>
        <dbReference type="Proteomes" id="UP000184063"/>
    </source>
</evidence>
<protein>
    <submittedName>
        <fullName evidence="1">Uncharacterized protein</fullName>
    </submittedName>
</protein>
<dbReference type="VEuPathDB" id="FungiDB:ASPFODRAFT_52299"/>
<dbReference type="AlphaFoldDB" id="A0A1M3T3D7"/>
<reference evidence="2" key="1">
    <citation type="journal article" date="2017" name="Genome Biol.">
        <title>Comparative genomics reveals high biological diversity and specific adaptations in the industrially and medically important fungal genus Aspergillus.</title>
        <authorList>
            <person name="de Vries R.P."/>
            <person name="Riley R."/>
            <person name="Wiebenga A."/>
            <person name="Aguilar-Osorio G."/>
            <person name="Amillis S."/>
            <person name="Uchima C.A."/>
            <person name="Anderluh G."/>
            <person name="Asadollahi M."/>
            <person name="Askin M."/>
            <person name="Barry K."/>
            <person name="Battaglia E."/>
            <person name="Bayram O."/>
            <person name="Benocci T."/>
            <person name="Braus-Stromeyer S.A."/>
            <person name="Caldana C."/>
            <person name="Canovas D."/>
            <person name="Cerqueira G.C."/>
            <person name="Chen F."/>
            <person name="Chen W."/>
            <person name="Choi C."/>
            <person name="Clum A."/>
            <person name="Dos Santos R.A."/>
            <person name="Damasio A.R."/>
            <person name="Diallinas G."/>
            <person name="Emri T."/>
            <person name="Fekete E."/>
            <person name="Flipphi M."/>
            <person name="Freyberg S."/>
            <person name="Gallo A."/>
            <person name="Gournas C."/>
            <person name="Habgood R."/>
            <person name="Hainaut M."/>
            <person name="Harispe M.L."/>
            <person name="Henrissat B."/>
            <person name="Hilden K.S."/>
            <person name="Hope R."/>
            <person name="Hossain A."/>
            <person name="Karabika E."/>
            <person name="Karaffa L."/>
            <person name="Karanyi Z."/>
            <person name="Krasevec N."/>
            <person name="Kuo A."/>
            <person name="Kusch H."/>
            <person name="LaButti K."/>
            <person name="Lagendijk E.L."/>
            <person name="Lapidus A."/>
            <person name="Levasseur A."/>
            <person name="Lindquist E."/>
            <person name="Lipzen A."/>
            <person name="Logrieco A.F."/>
            <person name="MacCabe A."/>
            <person name="Maekelae M.R."/>
            <person name="Malavazi I."/>
            <person name="Melin P."/>
            <person name="Meyer V."/>
            <person name="Mielnichuk N."/>
            <person name="Miskei M."/>
            <person name="Molnar A.P."/>
            <person name="Mule G."/>
            <person name="Ngan C.Y."/>
            <person name="Orejas M."/>
            <person name="Orosz E."/>
            <person name="Ouedraogo J.P."/>
            <person name="Overkamp K.M."/>
            <person name="Park H.-S."/>
            <person name="Perrone G."/>
            <person name="Piumi F."/>
            <person name="Punt P.J."/>
            <person name="Ram A.F."/>
            <person name="Ramon A."/>
            <person name="Rauscher S."/>
            <person name="Record E."/>
            <person name="Riano-Pachon D.M."/>
            <person name="Robert V."/>
            <person name="Roehrig J."/>
            <person name="Ruller R."/>
            <person name="Salamov A."/>
            <person name="Salih N.S."/>
            <person name="Samson R.A."/>
            <person name="Sandor E."/>
            <person name="Sanguinetti M."/>
            <person name="Schuetze T."/>
            <person name="Sepcic K."/>
            <person name="Shelest E."/>
            <person name="Sherlock G."/>
            <person name="Sophianopoulou V."/>
            <person name="Squina F.M."/>
            <person name="Sun H."/>
            <person name="Susca A."/>
            <person name="Todd R.B."/>
            <person name="Tsang A."/>
            <person name="Unkles S.E."/>
            <person name="van de Wiele N."/>
            <person name="van Rossen-Uffink D."/>
            <person name="Oliveira J.V."/>
            <person name="Vesth T.C."/>
            <person name="Visser J."/>
            <person name="Yu J.-H."/>
            <person name="Zhou M."/>
            <person name="Andersen M.R."/>
            <person name="Archer D.B."/>
            <person name="Baker S.E."/>
            <person name="Benoit I."/>
            <person name="Brakhage A.A."/>
            <person name="Braus G.H."/>
            <person name="Fischer R."/>
            <person name="Frisvad J.C."/>
            <person name="Goldman G.H."/>
            <person name="Houbraken J."/>
            <person name="Oakley B."/>
            <person name="Pocsi I."/>
            <person name="Scazzocchio C."/>
            <person name="Seiboth B."/>
            <person name="vanKuyk P.A."/>
            <person name="Wortman J."/>
            <person name="Dyer P.S."/>
            <person name="Grigoriev I.V."/>
        </authorList>
    </citation>
    <scope>NUCLEOTIDE SEQUENCE [LARGE SCALE GENOMIC DNA]</scope>
    <source>
        <strain evidence="2">CBS 106.47</strain>
    </source>
</reference>
<proteinExistence type="predicted"/>